<evidence type="ECO:0000313" key="6">
    <source>
        <dbReference type="EMBL" id="CAG9129185.1"/>
    </source>
</evidence>
<keyword evidence="2" id="KW-0812">Transmembrane</keyword>
<dbReference type="InterPro" id="IPR052728">
    <property type="entry name" value="O2_lipid_transport_reg"/>
</dbReference>
<dbReference type="InterPro" id="IPR036388">
    <property type="entry name" value="WH-like_DNA-bd_sf"/>
</dbReference>
<dbReference type="GO" id="GO:0005634">
    <property type="term" value="C:nucleus"/>
    <property type="evidence" value="ECO:0007669"/>
    <property type="project" value="UniProtKB-SubCell"/>
</dbReference>
<feature type="transmembrane region" description="Helical" evidence="2">
    <location>
        <begin position="675"/>
        <end position="692"/>
    </location>
</feature>
<feature type="domain" description="Tc1-like transposase DDE" evidence="5">
    <location>
        <begin position="146"/>
        <end position="296"/>
    </location>
</feature>
<feature type="transmembrane region" description="Helical" evidence="2">
    <location>
        <begin position="533"/>
        <end position="553"/>
    </location>
</feature>
<dbReference type="InterPro" id="IPR002656">
    <property type="entry name" value="Acyl_transf_3_dom"/>
</dbReference>
<feature type="transmembrane region" description="Helical" evidence="2">
    <location>
        <begin position="633"/>
        <end position="655"/>
    </location>
</feature>
<dbReference type="GO" id="GO:0015074">
    <property type="term" value="P:DNA integration"/>
    <property type="evidence" value="ECO:0007669"/>
    <property type="project" value="InterPro"/>
</dbReference>
<evidence type="ECO:0000256" key="1">
    <source>
        <dbReference type="ARBA" id="ARBA00004123"/>
    </source>
</evidence>
<feature type="domain" description="Transposase Tc1-like" evidence="3">
    <location>
        <begin position="65"/>
        <end position="137"/>
    </location>
</feature>
<comment type="caution">
    <text evidence="6">The sequence shown here is derived from an EMBL/GenBank/DDBJ whole genome shotgun (WGS) entry which is preliminary data.</text>
</comment>
<evidence type="ECO:0000259" key="4">
    <source>
        <dbReference type="Pfam" id="PF01757"/>
    </source>
</evidence>
<evidence type="ECO:0000313" key="7">
    <source>
        <dbReference type="Proteomes" id="UP000653454"/>
    </source>
</evidence>
<evidence type="ECO:0000259" key="5">
    <source>
        <dbReference type="Pfam" id="PF13358"/>
    </source>
</evidence>
<dbReference type="GO" id="GO:0003677">
    <property type="term" value="F:DNA binding"/>
    <property type="evidence" value="ECO:0007669"/>
    <property type="project" value="InterPro"/>
</dbReference>
<gene>
    <name evidence="6" type="ORF">PLXY2_LOCUS9485</name>
</gene>
<dbReference type="InterPro" id="IPR038717">
    <property type="entry name" value="Tc1-like_DDE_dom"/>
</dbReference>
<feature type="transmembrane region" description="Helical" evidence="2">
    <location>
        <begin position="422"/>
        <end position="449"/>
    </location>
</feature>
<dbReference type="SUPFAM" id="SSF46689">
    <property type="entry name" value="Homeodomain-like"/>
    <property type="match status" value="1"/>
</dbReference>
<proteinExistence type="predicted"/>
<organism evidence="6 7">
    <name type="scientific">Plutella xylostella</name>
    <name type="common">Diamondback moth</name>
    <name type="synonym">Plutella maculipennis</name>
    <dbReference type="NCBI Taxonomy" id="51655"/>
    <lineage>
        <taxon>Eukaryota</taxon>
        <taxon>Metazoa</taxon>
        <taxon>Ecdysozoa</taxon>
        <taxon>Arthropoda</taxon>
        <taxon>Hexapoda</taxon>
        <taxon>Insecta</taxon>
        <taxon>Pterygota</taxon>
        <taxon>Neoptera</taxon>
        <taxon>Endopterygota</taxon>
        <taxon>Lepidoptera</taxon>
        <taxon>Glossata</taxon>
        <taxon>Ditrysia</taxon>
        <taxon>Yponomeutoidea</taxon>
        <taxon>Plutellidae</taxon>
        <taxon>Plutella</taxon>
    </lineage>
</organism>
<dbReference type="InterPro" id="IPR009057">
    <property type="entry name" value="Homeodomain-like_sf"/>
</dbReference>
<dbReference type="Gene3D" id="3.30.420.10">
    <property type="entry name" value="Ribonuclease H-like superfamily/Ribonuclease H"/>
    <property type="match status" value="1"/>
</dbReference>
<evidence type="ECO:0000259" key="3">
    <source>
        <dbReference type="Pfam" id="PF01498"/>
    </source>
</evidence>
<name>A0A8S4FMH2_PLUXY</name>
<dbReference type="AlphaFoldDB" id="A0A8S4FMH2"/>
<dbReference type="InterPro" id="IPR047655">
    <property type="entry name" value="Transpos_IS630-like"/>
</dbReference>
<dbReference type="InterPro" id="IPR036397">
    <property type="entry name" value="RNaseH_sf"/>
</dbReference>
<protein>
    <submittedName>
        <fullName evidence="6">(diamondback moth) hypothetical protein</fullName>
    </submittedName>
</protein>
<dbReference type="Gene3D" id="1.10.10.10">
    <property type="entry name" value="Winged helix-like DNA-binding domain superfamily/Winged helix DNA-binding domain"/>
    <property type="match status" value="1"/>
</dbReference>
<feature type="transmembrane region" description="Helical" evidence="2">
    <location>
        <begin position="565"/>
        <end position="583"/>
    </location>
</feature>
<dbReference type="PANTHER" id="PTHR11161:SF0">
    <property type="entry name" value="O-ACYLTRANSFERASE LIKE PROTEIN"/>
    <property type="match status" value="1"/>
</dbReference>
<dbReference type="InterPro" id="IPR002492">
    <property type="entry name" value="Transposase_Tc1-like"/>
</dbReference>
<dbReference type="EMBL" id="CAJHNJ030000037">
    <property type="protein sequence ID" value="CAG9129185.1"/>
    <property type="molecule type" value="Genomic_DNA"/>
</dbReference>
<feature type="domain" description="Acyltransferase 3" evidence="4">
    <location>
        <begin position="382"/>
        <end position="761"/>
    </location>
</feature>
<dbReference type="NCBIfam" id="NF033545">
    <property type="entry name" value="transpos_IS630"/>
    <property type="match status" value="1"/>
</dbReference>
<dbReference type="Pfam" id="PF13384">
    <property type="entry name" value="HTH_23"/>
    <property type="match status" value="1"/>
</dbReference>
<dbReference type="Proteomes" id="UP000653454">
    <property type="component" value="Unassembled WGS sequence"/>
</dbReference>
<keyword evidence="2" id="KW-0472">Membrane</keyword>
<keyword evidence="7" id="KW-1185">Reference proteome</keyword>
<evidence type="ECO:0000256" key="2">
    <source>
        <dbReference type="SAM" id="Phobius"/>
    </source>
</evidence>
<reference evidence="6" key="1">
    <citation type="submission" date="2020-11" db="EMBL/GenBank/DDBJ databases">
        <authorList>
            <person name="Whiteford S."/>
        </authorList>
    </citation>
    <scope>NUCLEOTIDE SEQUENCE</scope>
</reference>
<feature type="transmembrane region" description="Helical" evidence="2">
    <location>
        <begin position="741"/>
        <end position="763"/>
    </location>
</feature>
<feature type="transmembrane region" description="Helical" evidence="2">
    <location>
        <begin position="603"/>
        <end position="621"/>
    </location>
</feature>
<feature type="transmembrane region" description="Helical" evidence="2">
    <location>
        <begin position="389"/>
        <end position="410"/>
    </location>
</feature>
<comment type="subcellular location">
    <subcellularLocation>
        <location evidence="1">Nucleus</location>
    </subcellularLocation>
</comment>
<dbReference type="Pfam" id="PF13358">
    <property type="entry name" value="DDE_3"/>
    <property type="match status" value="1"/>
</dbReference>
<accession>A0A8S4FMH2</accession>
<dbReference type="PANTHER" id="PTHR11161">
    <property type="entry name" value="O-ACYLTRANSFERASE"/>
    <property type="match status" value="1"/>
</dbReference>
<feature type="transmembrane region" description="Helical" evidence="2">
    <location>
        <begin position="470"/>
        <end position="488"/>
    </location>
</feature>
<dbReference type="Pfam" id="PF01498">
    <property type="entry name" value="HTH_Tnp_Tc3_2"/>
    <property type="match status" value="1"/>
</dbReference>
<feature type="transmembrane region" description="Helical" evidence="2">
    <location>
        <begin position="322"/>
        <end position="340"/>
    </location>
</feature>
<dbReference type="Pfam" id="PF01757">
    <property type="entry name" value="Acyl_transf_3"/>
    <property type="match status" value="1"/>
</dbReference>
<feature type="transmembrane region" description="Helical" evidence="2">
    <location>
        <begin position="713"/>
        <end position="729"/>
    </location>
</feature>
<keyword evidence="2" id="KW-1133">Transmembrane helix</keyword>
<dbReference type="GO" id="GO:0006313">
    <property type="term" value="P:DNA transposition"/>
    <property type="evidence" value="ECO:0007669"/>
    <property type="project" value="InterPro"/>
</dbReference>
<sequence length="806" mass="91851">MDTTPEEAAQVVALLQQGLSQRAVAAQLHLSQSAVSRVYRRFQETGAFNRRPRTGRHRCTSERDDRFIVSTSLRNRHLTGVDVQQELRRVRQVAVSEWTVRRRLKEANLTPKRPASGPKLTAGHRQARLQFAREHLDWSIAQWRSVLFTDECRVCLHGSDRRGRVYRRPGERFAQCCFAETVAYGGGSCMMWAGISLEGKTALVFVPGGGRGGGLTADRYITDILLGHVVPYAEFVGEDFVLMHDNARCHTARVSRQFLREKELRTMDWPALSPDLNPIEHLWDELKRRVRARNPVPASVDELKTALLEEWDGIPQETVKKLISVIFGLIGLLTLISTTYDINHCFLLKRDPKTANALYRSFSVYTNCKRLVTVTSSPSTIECLDGIRVLAMAWVILGHTYSTLGAFPLANPLARQEWLESWHSILITAAPITVDTFFLLSGLLVVYTTAGKFKRMDLIKNVHLFYLNRLLRMFPILAAAILLIASWYNHVADGPYWSVFASKVDRCRTYWWSTLLYVQNYTNQSKMCVGQGWYLAVDMQLHILSPLVLFWVLSGRRAAWTSMTLVLIASLTAATVYNAVNGFSAKIVGNTRDYFRLYYMNTLTRASPFFVGMLYGYVLYLTKNQKLHLKKPLLLALWSISTLILTCTILVTYPVQQSSWRHRLADTMLNSFLRPLWAAAVGWIVFACHKGYGGPLNWFLSLRFWKVPARLSYAMYIFHYAILNIVNYTHLAPVHFSDEAFLFRFIADFSLALFVAFFATLLIDSPCSTLIKMALTQGRKEVQQKTTEKNAEAEIVSNVYTDKSRL</sequence>
<dbReference type="GO" id="GO:0016747">
    <property type="term" value="F:acyltransferase activity, transferring groups other than amino-acyl groups"/>
    <property type="evidence" value="ECO:0007669"/>
    <property type="project" value="InterPro"/>
</dbReference>